<feature type="binding site" evidence="5">
    <location>
        <position position="189"/>
    </location>
    <ligand>
        <name>S-adenosyl-L-methionine</name>
        <dbReference type="ChEBI" id="CHEBI:59789"/>
    </ligand>
</feature>
<feature type="domain" description="Release factor glutamine methyltransferase N-terminal" evidence="7">
    <location>
        <begin position="14"/>
        <end position="83"/>
    </location>
</feature>
<gene>
    <name evidence="5 8" type="primary">prmC</name>
    <name evidence="8" type="ORF">H8700_05740</name>
</gene>
<keyword evidence="1 5" id="KW-0489">Methyltransferase</keyword>
<protein>
    <recommendedName>
        <fullName evidence="5">Release factor glutamine methyltransferase</fullName>
        <shortName evidence="5">RF MTase</shortName>
        <ecNumber evidence="5">2.1.1.297</ecNumber>
    </recommendedName>
    <alternativeName>
        <fullName evidence="5">N5-glutamine methyltransferase PrmC</fullName>
    </alternativeName>
    <alternativeName>
        <fullName evidence="5">Protein-(glutamine-N5) MTase PrmC</fullName>
    </alternativeName>
    <alternativeName>
        <fullName evidence="5">Protein-glutamine N-methyltransferase PrmC</fullName>
    </alternativeName>
</protein>
<comment type="caution">
    <text evidence="8">The sequence shown here is derived from an EMBL/GenBank/DDBJ whole genome shotgun (WGS) entry which is preliminary data.</text>
</comment>
<accession>A0ABR7MTR7</accession>
<organism evidence="8 9">
    <name type="scientific">Jutongia hominis</name>
    <dbReference type="NCBI Taxonomy" id="2763664"/>
    <lineage>
        <taxon>Bacteria</taxon>
        <taxon>Bacillati</taxon>
        <taxon>Bacillota</taxon>
        <taxon>Clostridia</taxon>
        <taxon>Lachnospirales</taxon>
        <taxon>Lachnospiraceae</taxon>
        <taxon>Jutongia</taxon>
    </lineage>
</organism>
<comment type="catalytic activity">
    <reaction evidence="4 5">
        <text>L-glutaminyl-[peptide chain release factor] + S-adenosyl-L-methionine = N(5)-methyl-L-glutaminyl-[peptide chain release factor] + S-adenosyl-L-homocysteine + H(+)</text>
        <dbReference type="Rhea" id="RHEA:42896"/>
        <dbReference type="Rhea" id="RHEA-COMP:10271"/>
        <dbReference type="Rhea" id="RHEA-COMP:10272"/>
        <dbReference type="ChEBI" id="CHEBI:15378"/>
        <dbReference type="ChEBI" id="CHEBI:30011"/>
        <dbReference type="ChEBI" id="CHEBI:57856"/>
        <dbReference type="ChEBI" id="CHEBI:59789"/>
        <dbReference type="ChEBI" id="CHEBI:61891"/>
        <dbReference type="EC" id="2.1.1.297"/>
    </reaction>
</comment>
<dbReference type="Pfam" id="PF05175">
    <property type="entry name" value="MTS"/>
    <property type="match status" value="1"/>
</dbReference>
<dbReference type="InterPro" id="IPR004556">
    <property type="entry name" value="HemK-like"/>
</dbReference>
<sequence>MECNISEPITYQNLLQVGRSHLEKMNILDAALDSRYLLEYVTGQNNGWLFLHGSESAEQKEIAAYTDLIKKRARHIPLQHLTGVQEFMGLSFYVNEHVLVPRQDTECLVEMVLPITENKKILDMCTGSGCIAISLAVLGKAKECTAVDLSDAALEVAKKNARINRADVKYVQSDLFEKIDDTYDIIVSNPPYIPQDVIEGLMEEVREHEPRMALDGGKDGLDFYRSIIVEGVKHLNVGGWLFFEIGCEQAKDVMDLMRMSGYYEVNCQKDYAGNDRVVYGHR</sequence>
<evidence type="ECO:0000313" key="9">
    <source>
        <dbReference type="Proteomes" id="UP000637513"/>
    </source>
</evidence>
<keyword evidence="9" id="KW-1185">Reference proteome</keyword>
<evidence type="ECO:0000256" key="1">
    <source>
        <dbReference type="ARBA" id="ARBA00022603"/>
    </source>
</evidence>
<dbReference type="SUPFAM" id="SSF53335">
    <property type="entry name" value="S-adenosyl-L-methionine-dependent methyltransferases"/>
    <property type="match status" value="1"/>
</dbReference>
<proteinExistence type="inferred from homology"/>
<dbReference type="NCBIfam" id="TIGR00536">
    <property type="entry name" value="hemK_fam"/>
    <property type="match status" value="1"/>
</dbReference>
<dbReference type="HAMAP" id="MF_02126">
    <property type="entry name" value="RF_methyltr_PrmC"/>
    <property type="match status" value="1"/>
</dbReference>
<dbReference type="PANTHER" id="PTHR18895">
    <property type="entry name" value="HEMK METHYLTRANSFERASE"/>
    <property type="match status" value="1"/>
</dbReference>
<evidence type="ECO:0000259" key="6">
    <source>
        <dbReference type="Pfam" id="PF05175"/>
    </source>
</evidence>
<evidence type="ECO:0000256" key="5">
    <source>
        <dbReference type="HAMAP-Rule" id="MF_02126"/>
    </source>
</evidence>
<dbReference type="PANTHER" id="PTHR18895:SF74">
    <property type="entry name" value="MTRF1L RELEASE FACTOR GLUTAMINE METHYLTRANSFERASE"/>
    <property type="match status" value="1"/>
</dbReference>
<dbReference type="GO" id="GO:0032259">
    <property type="term" value="P:methylation"/>
    <property type="evidence" value="ECO:0007669"/>
    <property type="project" value="UniProtKB-KW"/>
</dbReference>
<keyword evidence="2 5" id="KW-0808">Transferase</keyword>
<comment type="similarity">
    <text evidence="5">Belongs to the protein N5-glutamine methyltransferase family. PrmC subfamily.</text>
</comment>
<dbReference type="NCBIfam" id="TIGR03534">
    <property type="entry name" value="RF_mod_PrmC"/>
    <property type="match status" value="1"/>
</dbReference>
<dbReference type="InterPro" id="IPR002052">
    <property type="entry name" value="DNA_methylase_N6_adenine_CS"/>
</dbReference>
<feature type="binding site" evidence="5">
    <location>
        <begin position="189"/>
        <end position="192"/>
    </location>
    <ligand>
        <name>substrate</name>
    </ligand>
</feature>
<dbReference type="InterPro" id="IPR029063">
    <property type="entry name" value="SAM-dependent_MTases_sf"/>
</dbReference>
<dbReference type="Gene3D" id="1.10.8.10">
    <property type="entry name" value="DNA helicase RuvA subunit, C-terminal domain"/>
    <property type="match status" value="1"/>
</dbReference>
<evidence type="ECO:0000256" key="3">
    <source>
        <dbReference type="ARBA" id="ARBA00022691"/>
    </source>
</evidence>
<dbReference type="Gene3D" id="3.40.50.150">
    <property type="entry name" value="Vaccinia Virus protein VP39"/>
    <property type="match status" value="1"/>
</dbReference>
<dbReference type="EC" id="2.1.1.297" evidence="5"/>
<reference evidence="8 9" key="1">
    <citation type="submission" date="2020-08" db="EMBL/GenBank/DDBJ databases">
        <title>Genome public.</title>
        <authorList>
            <person name="Liu C."/>
            <person name="Sun Q."/>
        </authorList>
    </citation>
    <scope>NUCLEOTIDE SEQUENCE [LARGE SCALE GENOMIC DNA]</scope>
    <source>
        <strain evidence="8 9">BX3</strain>
    </source>
</reference>
<feature type="domain" description="Methyltransferase small" evidence="6">
    <location>
        <begin position="105"/>
        <end position="195"/>
    </location>
</feature>
<dbReference type="CDD" id="cd02440">
    <property type="entry name" value="AdoMet_MTases"/>
    <property type="match status" value="1"/>
</dbReference>
<comment type="caution">
    <text evidence="5">Lacks conserved residue(s) required for the propagation of feature annotation.</text>
</comment>
<dbReference type="InterPro" id="IPR050320">
    <property type="entry name" value="N5-glutamine_MTase"/>
</dbReference>
<dbReference type="InterPro" id="IPR007848">
    <property type="entry name" value="Small_mtfrase_dom"/>
</dbReference>
<dbReference type="InterPro" id="IPR040758">
    <property type="entry name" value="PrmC_N"/>
</dbReference>
<comment type="function">
    <text evidence="5">Methylates the class 1 translation termination release factors RF1/PrfA and RF2/PrfB on the glutamine residue of the universally conserved GGQ motif.</text>
</comment>
<dbReference type="GO" id="GO:0102559">
    <property type="term" value="F:peptide chain release factor N(5)-glutamine methyltransferase activity"/>
    <property type="evidence" value="ECO:0007669"/>
    <property type="project" value="UniProtKB-EC"/>
</dbReference>
<dbReference type="Proteomes" id="UP000637513">
    <property type="component" value="Unassembled WGS sequence"/>
</dbReference>
<dbReference type="PROSITE" id="PS00092">
    <property type="entry name" value="N6_MTASE"/>
    <property type="match status" value="1"/>
</dbReference>
<evidence type="ECO:0000256" key="4">
    <source>
        <dbReference type="ARBA" id="ARBA00048391"/>
    </source>
</evidence>
<evidence type="ECO:0000313" key="8">
    <source>
        <dbReference type="EMBL" id="MBC8557204.1"/>
    </source>
</evidence>
<feature type="binding site" evidence="5">
    <location>
        <position position="148"/>
    </location>
    <ligand>
        <name>S-adenosyl-L-methionine</name>
        <dbReference type="ChEBI" id="CHEBI:59789"/>
    </ligand>
</feature>
<evidence type="ECO:0000259" key="7">
    <source>
        <dbReference type="Pfam" id="PF17827"/>
    </source>
</evidence>
<keyword evidence="3 5" id="KW-0949">S-adenosyl-L-methionine</keyword>
<evidence type="ECO:0000256" key="2">
    <source>
        <dbReference type="ARBA" id="ARBA00022679"/>
    </source>
</evidence>
<dbReference type="InterPro" id="IPR019874">
    <property type="entry name" value="RF_methyltr_PrmC"/>
</dbReference>
<dbReference type="EMBL" id="JACRSW010000027">
    <property type="protein sequence ID" value="MBC8557204.1"/>
    <property type="molecule type" value="Genomic_DNA"/>
</dbReference>
<name>A0ABR7MTR7_9FIRM</name>
<dbReference type="Pfam" id="PF17827">
    <property type="entry name" value="PrmC_N"/>
    <property type="match status" value="1"/>
</dbReference>